<dbReference type="Proteomes" id="UP001234178">
    <property type="component" value="Unassembled WGS sequence"/>
</dbReference>
<protein>
    <submittedName>
        <fullName evidence="1">Uncharacterized protein</fullName>
    </submittedName>
</protein>
<name>A0ABR0A9Z9_9CRUS</name>
<organism evidence="1 2">
    <name type="scientific">Daphnia magna</name>
    <dbReference type="NCBI Taxonomy" id="35525"/>
    <lineage>
        <taxon>Eukaryota</taxon>
        <taxon>Metazoa</taxon>
        <taxon>Ecdysozoa</taxon>
        <taxon>Arthropoda</taxon>
        <taxon>Crustacea</taxon>
        <taxon>Branchiopoda</taxon>
        <taxon>Diplostraca</taxon>
        <taxon>Cladocera</taxon>
        <taxon>Anomopoda</taxon>
        <taxon>Daphniidae</taxon>
        <taxon>Daphnia</taxon>
    </lineage>
</organism>
<comment type="caution">
    <text evidence="1">The sequence shown here is derived from an EMBL/GenBank/DDBJ whole genome shotgun (WGS) entry which is preliminary data.</text>
</comment>
<proteinExistence type="predicted"/>
<accession>A0ABR0A9Z9</accession>
<dbReference type="EMBL" id="JAOYFB010000036">
    <property type="protein sequence ID" value="KAK4021823.1"/>
    <property type="molecule type" value="Genomic_DNA"/>
</dbReference>
<gene>
    <name evidence="1" type="ORF">OUZ56_003732</name>
</gene>
<sequence>MSFAARCCVSKRSFRSAQCQPLIEKILSEAAEEAGMAATVRARLTRSVFESPISSSAITRYYASGILYVKFLDSDCWFVLPGRKNWLELTVRKIWVLVLQILQLLLGCSGSGSAGVSSNYPTSLRILQSARSGMKSSGSYFGKFLEE</sequence>
<reference evidence="1 2" key="1">
    <citation type="journal article" date="2023" name="Nucleic Acids Res.">
        <title>The hologenome of Daphnia magna reveals possible DNA methylation and microbiome-mediated evolution of the host genome.</title>
        <authorList>
            <person name="Chaturvedi A."/>
            <person name="Li X."/>
            <person name="Dhandapani V."/>
            <person name="Marshall H."/>
            <person name="Kissane S."/>
            <person name="Cuenca-Cambronero M."/>
            <person name="Asole G."/>
            <person name="Calvet F."/>
            <person name="Ruiz-Romero M."/>
            <person name="Marangio P."/>
            <person name="Guigo R."/>
            <person name="Rago D."/>
            <person name="Mirbahai L."/>
            <person name="Eastwood N."/>
            <person name="Colbourne J.K."/>
            <person name="Zhou J."/>
            <person name="Mallon E."/>
            <person name="Orsini L."/>
        </authorList>
    </citation>
    <scope>NUCLEOTIDE SEQUENCE [LARGE SCALE GENOMIC DNA]</scope>
    <source>
        <strain evidence="1">LRV0_1</strain>
    </source>
</reference>
<evidence type="ECO:0000313" key="2">
    <source>
        <dbReference type="Proteomes" id="UP001234178"/>
    </source>
</evidence>
<keyword evidence="2" id="KW-1185">Reference proteome</keyword>
<evidence type="ECO:0000313" key="1">
    <source>
        <dbReference type="EMBL" id="KAK4021823.1"/>
    </source>
</evidence>